<accession>A0ABW3CX63</accession>
<feature type="compositionally biased region" description="Gly residues" evidence="1">
    <location>
        <begin position="113"/>
        <end position="122"/>
    </location>
</feature>
<feature type="region of interest" description="Disordered" evidence="1">
    <location>
        <begin position="103"/>
        <end position="124"/>
    </location>
</feature>
<dbReference type="RefSeq" id="WP_386407231.1">
    <property type="nucleotide sequence ID" value="NZ_JBHTJH010000005.1"/>
</dbReference>
<proteinExistence type="predicted"/>
<dbReference type="Proteomes" id="UP001596978">
    <property type="component" value="Unassembled WGS sequence"/>
</dbReference>
<evidence type="ECO:0000313" key="3">
    <source>
        <dbReference type="Proteomes" id="UP001596978"/>
    </source>
</evidence>
<evidence type="ECO:0000313" key="2">
    <source>
        <dbReference type="EMBL" id="MFD0862371.1"/>
    </source>
</evidence>
<evidence type="ECO:0000256" key="1">
    <source>
        <dbReference type="SAM" id="MobiDB-lite"/>
    </source>
</evidence>
<organism evidence="2 3">
    <name type="scientific">Sungkyunkwania multivorans</name>
    <dbReference type="NCBI Taxonomy" id="1173618"/>
    <lineage>
        <taxon>Bacteria</taxon>
        <taxon>Pseudomonadati</taxon>
        <taxon>Bacteroidota</taxon>
        <taxon>Flavobacteriia</taxon>
        <taxon>Flavobacteriales</taxon>
        <taxon>Flavobacteriaceae</taxon>
        <taxon>Sungkyunkwania</taxon>
    </lineage>
</organism>
<gene>
    <name evidence="2" type="ORF">ACFQ1M_09120</name>
</gene>
<dbReference type="NCBIfam" id="NF033679">
    <property type="entry name" value="DNRLRE_dom"/>
    <property type="match status" value="1"/>
</dbReference>
<comment type="caution">
    <text evidence="2">The sequence shown here is derived from an EMBL/GenBank/DDBJ whole genome shotgun (WGS) entry which is preliminary data.</text>
</comment>
<keyword evidence="3" id="KW-1185">Reference proteome</keyword>
<dbReference type="EMBL" id="JBHTJH010000005">
    <property type="protein sequence ID" value="MFD0862371.1"/>
    <property type="molecule type" value="Genomic_DNA"/>
</dbReference>
<sequence length="306" mass="32718">MKKIFTFLFSAIGIAGFSQTTIDINPSRYNTLYESATGNLSNGAGSYFFAGNTLQADAINTRRGLLYFDLSAIPAGATVTAATLTLNMNQTRADAENVSLHSVTSDWGSGTSDAGGGEGDGTGATTNDATWIHSFFSTSTWASPGGDFNPTPSATTTVDGVGMYSWSSAGLVSDLNAWITTPANNFGWIFIGNESTDRTAKRFEATGTNQPVLSVTYTTLGIVENTFGKKLNYYQSNGNTTVFMLNESYDNITLTARNLMGQVVLTNDYLNQREIEFTLNSPNGIYLLEVASDTGERAVIKVAISQ</sequence>
<protein>
    <submittedName>
        <fullName evidence="2">DNRLRE domain-containing protein</fullName>
    </submittedName>
</protein>
<reference evidence="3" key="1">
    <citation type="journal article" date="2019" name="Int. J. Syst. Evol. Microbiol.">
        <title>The Global Catalogue of Microorganisms (GCM) 10K type strain sequencing project: providing services to taxonomists for standard genome sequencing and annotation.</title>
        <authorList>
            <consortium name="The Broad Institute Genomics Platform"/>
            <consortium name="The Broad Institute Genome Sequencing Center for Infectious Disease"/>
            <person name="Wu L."/>
            <person name="Ma J."/>
        </authorList>
    </citation>
    <scope>NUCLEOTIDE SEQUENCE [LARGE SCALE GENOMIC DNA]</scope>
    <source>
        <strain evidence="3">CCUG 62952</strain>
    </source>
</reference>
<name>A0ABW3CX63_9FLAO</name>